<evidence type="ECO:0000313" key="3">
    <source>
        <dbReference type="Proteomes" id="UP000663832"/>
    </source>
</evidence>
<dbReference type="Proteomes" id="UP000663832">
    <property type="component" value="Unassembled WGS sequence"/>
</dbReference>
<accession>A0A816EX25</accession>
<dbReference type="AlphaFoldDB" id="A0A816EX25"/>
<organism evidence="2 3">
    <name type="scientific">Adineta steineri</name>
    <dbReference type="NCBI Taxonomy" id="433720"/>
    <lineage>
        <taxon>Eukaryota</taxon>
        <taxon>Metazoa</taxon>
        <taxon>Spiralia</taxon>
        <taxon>Gnathifera</taxon>
        <taxon>Rotifera</taxon>
        <taxon>Eurotatoria</taxon>
        <taxon>Bdelloidea</taxon>
        <taxon>Adinetida</taxon>
        <taxon>Adinetidae</taxon>
        <taxon>Adineta</taxon>
    </lineage>
</organism>
<keyword evidence="3" id="KW-1185">Reference proteome</keyword>
<name>A0A816EX25_9BILA</name>
<sequence>MRTVTVTLTGAAGIYGGLVLYR</sequence>
<dbReference type="Proteomes" id="UP000663877">
    <property type="component" value="Unassembled WGS sequence"/>
</dbReference>
<dbReference type="EMBL" id="CAJNOM010004396">
    <property type="protein sequence ID" value="CAF1655310.1"/>
    <property type="molecule type" value="Genomic_DNA"/>
</dbReference>
<evidence type="ECO:0000313" key="1">
    <source>
        <dbReference type="EMBL" id="CAF1535344.1"/>
    </source>
</evidence>
<evidence type="ECO:0000313" key="2">
    <source>
        <dbReference type="EMBL" id="CAF1655310.1"/>
    </source>
</evidence>
<comment type="caution">
    <text evidence="2">The sequence shown here is derived from an EMBL/GenBank/DDBJ whole genome shotgun (WGS) entry which is preliminary data.</text>
</comment>
<protein>
    <submittedName>
        <fullName evidence="2">Uncharacterized protein</fullName>
    </submittedName>
</protein>
<proteinExistence type="predicted"/>
<feature type="non-terminal residue" evidence="2">
    <location>
        <position position="22"/>
    </location>
</feature>
<dbReference type="EMBL" id="CAJNOI010004021">
    <property type="protein sequence ID" value="CAF1535344.1"/>
    <property type="molecule type" value="Genomic_DNA"/>
</dbReference>
<reference evidence="2" key="1">
    <citation type="submission" date="2021-02" db="EMBL/GenBank/DDBJ databases">
        <authorList>
            <person name="Nowell W R."/>
        </authorList>
    </citation>
    <scope>NUCLEOTIDE SEQUENCE</scope>
</reference>
<gene>
    <name evidence="1" type="ORF">BJG266_LOCUS45196</name>
    <name evidence="2" type="ORF">QVE165_LOCUS62185</name>
</gene>